<accession>A0A1J4RNY4</accession>
<dbReference type="GO" id="GO:0071897">
    <property type="term" value="P:DNA biosynthetic process"/>
    <property type="evidence" value="ECO:0007669"/>
    <property type="project" value="UniProtKB-KW"/>
</dbReference>
<dbReference type="PANTHER" id="PTHR11441:SF0">
    <property type="entry name" value="THYMIDINE KINASE, CYTOSOLIC"/>
    <property type="match status" value="1"/>
</dbReference>
<organism evidence="10 11">
    <name type="scientific">Candidatus Beckwithbacteria bacterium CG1_02_47_37</name>
    <dbReference type="NCBI Taxonomy" id="1805034"/>
    <lineage>
        <taxon>Bacteria</taxon>
        <taxon>Candidatus Beckwithiibacteriota</taxon>
    </lineage>
</organism>
<dbReference type="GO" id="GO:0005524">
    <property type="term" value="F:ATP binding"/>
    <property type="evidence" value="ECO:0007669"/>
    <property type="project" value="UniProtKB-KW"/>
</dbReference>
<dbReference type="SUPFAM" id="SSF52540">
    <property type="entry name" value="P-loop containing nucleoside triphosphate hydrolases"/>
    <property type="match status" value="2"/>
</dbReference>
<evidence type="ECO:0000256" key="4">
    <source>
        <dbReference type="ARBA" id="ARBA00022679"/>
    </source>
</evidence>
<evidence type="ECO:0000313" key="10">
    <source>
        <dbReference type="EMBL" id="OIN89105.1"/>
    </source>
</evidence>
<dbReference type="PANTHER" id="PTHR11441">
    <property type="entry name" value="THYMIDINE KINASE"/>
    <property type="match status" value="1"/>
</dbReference>
<name>A0A1J4RNY4_9BACT</name>
<dbReference type="Pfam" id="PF00265">
    <property type="entry name" value="TK"/>
    <property type="match status" value="1"/>
</dbReference>
<evidence type="ECO:0000256" key="7">
    <source>
        <dbReference type="ARBA" id="ARBA00022840"/>
    </source>
</evidence>
<dbReference type="Pfam" id="PF01712">
    <property type="entry name" value="dNK"/>
    <property type="match status" value="1"/>
</dbReference>
<keyword evidence="7" id="KW-0067">ATP-binding</keyword>
<proteinExistence type="inferred from homology"/>
<evidence type="ECO:0000256" key="1">
    <source>
        <dbReference type="ARBA" id="ARBA00007587"/>
    </source>
</evidence>
<dbReference type="GO" id="GO:0005829">
    <property type="term" value="C:cytosol"/>
    <property type="evidence" value="ECO:0007669"/>
    <property type="project" value="TreeGrafter"/>
</dbReference>
<evidence type="ECO:0000256" key="5">
    <source>
        <dbReference type="ARBA" id="ARBA00022741"/>
    </source>
</evidence>
<evidence type="ECO:0000259" key="9">
    <source>
        <dbReference type="Pfam" id="PF01712"/>
    </source>
</evidence>
<dbReference type="InterPro" id="IPR027417">
    <property type="entry name" value="P-loop_NTPase"/>
</dbReference>
<evidence type="ECO:0000313" key="11">
    <source>
        <dbReference type="Proteomes" id="UP000183144"/>
    </source>
</evidence>
<sequence length="460" mass="53291">MRRKKGKLVVRHGPMWSDKTTWLIEKYFAVSTSFAFKPSLDNRYTDKAVLRSHTGAEAPAILVDAKKPRLLLEKVLKQSAERIVIDETNFFDVKLIRVINQILKQGIDVFAAGLMLDSDRKEFGPTKALTQMADEVIEGRARCDFRFANGYCLNPAKYTYAKRKKESQLVVGAADLYGAACLEHYHLLHVTETKNNDWLKRLRLPKKIVPEPEVKKYLQTLRLPYLRRPLKFSPERYPRIEVGADTMRVGKTTAVEVLAQEFKKLKLPVMTSFEDWRHNPHLKKSYKDSSLALLNSQKWFIQRKFDQVRLGAKNKIWVQDVHPEMDYCYALTNLILGRMKLAHFREYVDYFYSLDWAHVPAADALVYLTASDDVVIKRAHASLRPFETIDDNPACADRYFLVMKRVNQTWLAGTKYLLDVVVLPINTDNFNFAKNSEAKKKLAKKVLQKLAQLGWRYNGR</sequence>
<keyword evidence="4" id="KW-0808">Transferase</keyword>
<evidence type="ECO:0000256" key="2">
    <source>
        <dbReference type="ARBA" id="ARBA00012118"/>
    </source>
</evidence>
<keyword evidence="6" id="KW-0418">Kinase</keyword>
<protein>
    <recommendedName>
        <fullName evidence="2">thymidine kinase</fullName>
        <ecNumber evidence="2">2.7.1.21</ecNumber>
    </recommendedName>
</protein>
<dbReference type="Gene3D" id="3.40.50.300">
    <property type="entry name" value="P-loop containing nucleotide triphosphate hydrolases"/>
    <property type="match status" value="2"/>
</dbReference>
<comment type="similarity">
    <text evidence="1 8">Belongs to the thymidine kinase family.</text>
</comment>
<dbReference type="EC" id="2.7.1.21" evidence="2"/>
<comment type="caution">
    <text evidence="10">The sequence shown here is derived from an EMBL/GenBank/DDBJ whole genome shotgun (WGS) entry which is preliminary data.</text>
</comment>
<dbReference type="Proteomes" id="UP000183144">
    <property type="component" value="Unassembled WGS sequence"/>
</dbReference>
<evidence type="ECO:0000256" key="6">
    <source>
        <dbReference type="ARBA" id="ARBA00022777"/>
    </source>
</evidence>
<dbReference type="STRING" id="1805034.AUJ59_02505"/>
<dbReference type="InterPro" id="IPR001267">
    <property type="entry name" value="Thymidine_kinase"/>
</dbReference>
<feature type="domain" description="Deoxynucleoside kinase" evidence="9">
    <location>
        <begin position="247"/>
        <end position="449"/>
    </location>
</feature>
<evidence type="ECO:0000256" key="8">
    <source>
        <dbReference type="RuleBase" id="RU004165"/>
    </source>
</evidence>
<dbReference type="InterPro" id="IPR031314">
    <property type="entry name" value="DNK_dom"/>
</dbReference>
<gene>
    <name evidence="10" type="ORF">AUJ59_02505</name>
</gene>
<keyword evidence="3" id="KW-0237">DNA synthesis</keyword>
<keyword evidence="5" id="KW-0547">Nucleotide-binding</keyword>
<dbReference type="EMBL" id="MNUI01000043">
    <property type="protein sequence ID" value="OIN89105.1"/>
    <property type="molecule type" value="Genomic_DNA"/>
</dbReference>
<dbReference type="AlphaFoldDB" id="A0A1J4RNY4"/>
<reference evidence="10 11" key="1">
    <citation type="journal article" date="2016" name="Environ. Microbiol.">
        <title>Genomic resolution of a cold subsurface aquifer community provides metabolic insights for novel microbes adapted to high CO concentrations.</title>
        <authorList>
            <person name="Probst A.J."/>
            <person name="Castelle C.J."/>
            <person name="Singh A."/>
            <person name="Brown C.T."/>
            <person name="Anantharaman K."/>
            <person name="Sharon I."/>
            <person name="Hug L.A."/>
            <person name="Burstein D."/>
            <person name="Emerson J.B."/>
            <person name="Thomas B.C."/>
            <person name="Banfield J.F."/>
        </authorList>
    </citation>
    <scope>NUCLEOTIDE SEQUENCE [LARGE SCALE GENOMIC DNA]</scope>
    <source>
        <strain evidence="10">CG1_02_47_37</strain>
    </source>
</reference>
<dbReference type="GO" id="GO:0004797">
    <property type="term" value="F:thymidine kinase activity"/>
    <property type="evidence" value="ECO:0007669"/>
    <property type="project" value="UniProtKB-EC"/>
</dbReference>
<dbReference type="GO" id="GO:0046104">
    <property type="term" value="P:thymidine metabolic process"/>
    <property type="evidence" value="ECO:0007669"/>
    <property type="project" value="TreeGrafter"/>
</dbReference>
<evidence type="ECO:0000256" key="3">
    <source>
        <dbReference type="ARBA" id="ARBA00022634"/>
    </source>
</evidence>